<accession>A0A8H6ICW9</accession>
<evidence type="ECO:0000256" key="2">
    <source>
        <dbReference type="ARBA" id="ARBA00018534"/>
    </source>
</evidence>
<feature type="chain" id="PRO_5034743021" description="Long chronological lifespan protein 2" evidence="4">
    <location>
        <begin position="20"/>
        <end position="115"/>
    </location>
</feature>
<dbReference type="PANTHER" id="PTHR38425:SF1">
    <property type="entry name" value="LONG CHRONOLOGICAL LIFESPAN PROTEIN 2"/>
    <property type="match status" value="1"/>
</dbReference>
<sequence>MSKRSVVFIVSLLFGLASAQFQFFGDFFGHQQQQQQQQRSGSSQWATFSESVECSQYLCPGTLACVSRPSECPCPDPQDVKCLIPAGPDSHDAAVLCVRGSTGCAQVERLTKKGV</sequence>
<dbReference type="Proteomes" id="UP000521943">
    <property type="component" value="Unassembled WGS sequence"/>
</dbReference>
<proteinExistence type="inferred from homology"/>
<dbReference type="OrthoDB" id="2234316at2759"/>
<gene>
    <name evidence="5" type="ORF">DFP72DRAFT_987521</name>
</gene>
<keyword evidence="6" id="KW-1185">Reference proteome</keyword>
<evidence type="ECO:0000313" key="6">
    <source>
        <dbReference type="Proteomes" id="UP000521943"/>
    </source>
</evidence>
<dbReference type="PANTHER" id="PTHR38425">
    <property type="entry name" value="LONG CHRONOLOGICAL LIFESPAN PROTEIN 2"/>
    <property type="match status" value="1"/>
</dbReference>
<evidence type="ECO:0000256" key="1">
    <source>
        <dbReference type="ARBA" id="ARBA00010545"/>
    </source>
</evidence>
<evidence type="ECO:0000256" key="4">
    <source>
        <dbReference type="SAM" id="SignalP"/>
    </source>
</evidence>
<comment type="similarity">
    <text evidence="1">Belongs to the LCL2 family.</text>
</comment>
<evidence type="ECO:0000256" key="3">
    <source>
        <dbReference type="ARBA" id="ARBA00022729"/>
    </source>
</evidence>
<keyword evidence="3 4" id="KW-0732">Signal</keyword>
<dbReference type="AlphaFoldDB" id="A0A8H6ICW9"/>
<organism evidence="5 6">
    <name type="scientific">Ephemerocybe angulata</name>
    <dbReference type="NCBI Taxonomy" id="980116"/>
    <lineage>
        <taxon>Eukaryota</taxon>
        <taxon>Fungi</taxon>
        <taxon>Dikarya</taxon>
        <taxon>Basidiomycota</taxon>
        <taxon>Agaricomycotina</taxon>
        <taxon>Agaricomycetes</taxon>
        <taxon>Agaricomycetidae</taxon>
        <taxon>Agaricales</taxon>
        <taxon>Agaricineae</taxon>
        <taxon>Psathyrellaceae</taxon>
        <taxon>Ephemerocybe</taxon>
    </lineage>
</organism>
<feature type="signal peptide" evidence="4">
    <location>
        <begin position="1"/>
        <end position="19"/>
    </location>
</feature>
<reference evidence="5 6" key="1">
    <citation type="submission" date="2020-07" db="EMBL/GenBank/DDBJ databases">
        <title>Comparative genomics of pyrophilous fungi reveals a link between fire events and developmental genes.</title>
        <authorList>
            <consortium name="DOE Joint Genome Institute"/>
            <person name="Steindorff A.S."/>
            <person name="Carver A."/>
            <person name="Calhoun S."/>
            <person name="Stillman K."/>
            <person name="Liu H."/>
            <person name="Lipzen A."/>
            <person name="Pangilinan J."/>
            <person name="Labutti K."/>
            <person name="Bruns T.D."/>
            <person name="Grigoriev I.V."/>
        </authorList>
    </citation>
    <scope>NUCLEOTIDE SEQUENCE [LARGE SCALE GENOMIC DNA]</scope>
    <source>
        <strain evidence="5 6">CBS 144469</strain>
    </source>
</reference>
<comment type="caution">
    <text evidence="5">The sequence shown here is derived from an EMBL/GenBank/DDBJ whole genome shotgun (WGS) entry which is preliminary data.</text>
</comment>
<name>A0A8H6ICW9_9AGAR</name>
<evidence type="ECO:0000313" key="5">
    <source>
        <dbReference type="EMBL" id="KAF6762179.1"/>
    </source>
</evidence>
<dbReference type="EMBL" id="JACGCI010000008">
    <property type="protein sequence ID" value="KAF6762179.1"/>
    <property type="molecule type" value="Genomic_DNA"/>
</dbReference>
<protein>
    <recommendedName>
        <fullName evidence="2">Long chronological lifespan protein 2</fullName>
    </recommendedName>
</protein>
<dbReference type="GO" id="GO:0036503">
    <property type="term" value="P:ERAD pathway"/>
    <property type="evidence" value="ECO:0007669"/>
    <property type="project" value="TreeGrafter"/>
</dbReference>
<dbReference type="InterPro" id="IPR034543">
    <property type="entry name" value="LCL2"/>
</dbReference>